<proteinExistence type="inferred from homology"/>
<comment type="catalytic activity">
    <reaction evidence="13 14">
        <text>a fatty acyl-[ACP] + malonyl-[ACP] + H(+) = a 3-oxoacyl-[ACP] + holo-[ACP] + CO2</text>
        <dbReference type="Rhea" id="RHEA:22836"/>
        <dbReference type="Rhea" id="RHEA-COMP:9623"/>
        <dbReference type="Rhea" id="RHEA-COMP:9685"/>
        <dbReference type="Rhea" id="RHEA-COMP:9916"/>
        <dbReference type="Rhea" id="RHEA-COMP:14125"/>
        <dbReference type="ChEBI" id="CHEBI:15378"/>
        <dbReference type="ChEBI" id="CHEBI:16526"/>
        <dbReference type="ChEBI" id="CHEBI:64479"/>
        <dbReference type="ChEBI" id="CHEBI:78449"/>
        <dbReference type="ChEBI" id="CHEBI:78776"/>
        <dbReference type="ChEBI" id="CHEBI:138651"/>
    </reaction>
</comment>
<comment type="catalytic activity">
    <reaction evidence="12 14">
        <text>(9Z)-hexadecenoyl-[ACP] + malonyl-[ACP] + H(+) = 3-oxo-(11Z)-octadecenoyl-[ACP] + holo-[ACP] + CO2</text>
        <dbReference type="Rhea" id="RHEA:55040"/>
        <dbReference type="Rhea" id="RHEA-COMP:9623"/>
        <dbReference type="Rhea" id="RHEA-COMP:9685"/>
        <dbReference type="Rhea" id="RHEA-COMP:10800"/>
        <dbReference type="Rhea" id="RHEA-COMP:14074"/>
        <dbReference type="ChEBI" id="CHEBI:15378"/>
        <dbReference type="ChEBI" id="CHEBI:16526"/>
        <dbReference type="ChEBI" id="CHEBI:64479"/>
        <dbReference type="ChEBI" id="CHEBI:78449"/>
        <dbReference type="ChEBI" id="CHEBI:83989"/>
        <dbReference type="ChEBI" id="CHEBI:138538"/>
        <dbReference type="EC" id="2.3.1.179"/>
    </reaction>
</comment>
<evidence type="ECO:0000256" key="8">
    <source>
        <dbReference type="ARBA" id="ARBA00023098"/>
    </source>
</evidence>
<dbReference type="InterPro" id="IPR014030">
    <property type="entry name" value="Ketoacyl_synth_N"/>
</dbReference>
<dbReference type="AlphaFoldDB" id="A0A5R9FBR4"/>
<dbReference type="SMART" id="SM00825">
    <property type="entry name" value="PKS_KS"/>
    <property type="match status" value="1"/>
</dbReference>
<name>A0A5R9FBR4_9BACL</name>
<dbReference type="EC" id="2.3.1.179" evidence="3 14"/>
<evidence type="ECO:0000256" key="12">
    <source>
        <dbReference type="ARBA" id="ARBA00047318"/>
    </source>
</evidence>
<dbReference type="InterPro" id="IPR017568">
    <property type="entry name" value="3-oxoacyl-ACP_synth-2"/>
</dbReference>
<comment type="function">
    <text evidence="11 14">Involved in the type II fatty acid elongation cycle. Catalyzes the elongation of a wide range of acyl-ACP by the addition of two carbons from malonyl-ACP to an acyl acceptor. Can efficiently catalyze the conversion of palmitoleoyl-ACP (cis-hexadec-9-enoyl-ACP) to cis-vaccenoyl-ACP (cis-octadec-11-enoyl-ACP), an essential step in the thermal regulation of fatty acid composition.</text>
</comment>
<dbReference type="Gene3D" id="3.40.47.10">
    <property type="match status" value="1"/>
</dbReference>
<evidence type="ECO:0000256" key="5">
    <source>
        <dbReference type="ARBA" id="ARBA00022516"/>
    </source>
</evidence>
<evidence type="ECO:0000256" key="7">
    <source>
        <dbReference type="ARBA" id="ARBA00022832"/>
    </source>
</evidence>
<accession>A0A5R9FBR4</accession>
<dbReference type="InterPro" id="IPR018201">
    <property type="entry name" value="Ketoacyl_synth_AS"/>
</dbReference>
<comment type="similarity">
    <text evidence="2 14 16">Belongs to the thiolase-like superfamily. Beta-ketoacyl-ACP synthases family.</text>
</comment>
<feature type="active site" description="For beta-ketoacyl synthase activity" evidence="15">
    <location>
        <position position="164"/>
    </location>
</feature>
<dbReference type="PANTHER" id="PTHR11712:SF336">
    <property type="entry name" value="3-OXOACYL-[ACYL-CARRIER-PROTEIN] SYNTHASE, MITOCHONDRIAL"/>
    <property type="match status" value="1"/>
</dbReference>
<dbReference type="PIRSF" id="PIRSF000447">
    <property type="entry name" value="KAS_II"/>
    <property type="match status" value="1"/>
</dbReference>
<evidence type="ECO:0000256" key="15">
    <source>
        <dbReference type="PIRSR" id="PIRSR000447-1"/>
    </source>
</evidence>
<dbReference type="Pfam" id="PF00109">
    <property type="entry name" value="ketoacyl-synt"/>
    <property type="match status" value="1"/>
</dbReference>
<dbReference type="GO" id="GO:0004315">
    <property type="term" value="F:3-oxoacyl-[acyl-carrier-protein] synthase activity"/>
    <property type="evidence" value="ECO:0007669"/>
    <property type="project" value="UniProtKB-UniRule"/>
</dbReference>
<evidence type="ECO:0000256" key="11">
    <source>
        <dbReference type="ARBA" id="ARBA00024006"/>
    </source>
</evidence>
<dbReference type="OrthoDB" id="9808669at2"/>
<keyword evidence="8" id="KW-0443">Lipid metabolism</keyword>
<keyword evidence="19" id="KW-1185">Reference proteome</keyword>
<dbReference type="FunFam" id="3.40.47.10:FF:000026">
    <property type="entry name" value="3-oxoacyl-[acyl-carrier-protein] synthase 2"/>
    <property type="match status" value="1"/>
</dbReference>
<evidence type="ECO:0000259" key="17">
    <source>
        <dbReference type="PROSITE" id="PS52004"/>
    </source>
</evidence>
<dbReference type="SUPFAM" id="SSF53901">
    <property type="entry name" value="Thiolase-like"/>
    <property type="match status" value="2"/>
</dbReference>
<dbReference type="Proteomes" id="UP000308230">
    <property type="component" value="Unassembled WGS sequence"/>
</dbReference>
<dbReference type="NCBIfam" id="TIGR03150">
    <property type="entry name" value="fabF"/>
    <property type="match status" value="1"/>
</dbReference>
<dbReference type="RefSeq" id="WP_138125600.1">
    <property type="nucleotide sequence ID" value="NZ_SWLG01000005.1"/>
</dbReference>
<dbReference type="InterPro" id="IPR014031">
    <property type="entry name" value="Ketoacyl_synth_C"/>
</dbReference>
<evidence type="ECO:0000313" key="18">
    <source>
        <dbReference type="EMBL" id="TLS37984.1"/>
    </source>
</evidence>
<dbReference type="PROSITE" id="PS00606">
    <property type="entry name" value="KS3_1"/>
    <property type="match status" value="1"/>
</dbReference>
<comment type="pathway">
    <text evidence="1 14">Lipid metabolism; fatty acid biosynthesis.</text>
</comment>
<dbReference type="EMBL" id="SWLG01000005">
    <property type="protein sequence ID" value="TLS37984.1"/>
    <property type="molecule type" value="Genomic_DNA"/>
</dbReference>
<evidence type="ECO:0000256" key="3">
    <source>
        <dbReference type="ARBA" id="ARBA00012356"/>
    </source>
</evidence>
<dbReference type="CDD" id="cd00834">
    <property type="entry name" value="KAS_I_II"/>
    <property type="match status" value="1"/>
</dbReference>
<dbReference type="NCBIfam" id="NF005589">
    <property type="entry name" value="PRK07314.1"/>
    <property type="match status" value="1"/>
</dbReference>
<keyword evidence="6 14" id="KW-0808">Transferase</keyword>
<evidence type="ECO:0000256" key="2">
    <source>
        <dbReference type="ARBA" id="ARBA00008467"/>
    </source>
</evidence>
<evidence type="ECO:0000256" key="4">
    <source>
        <dbReference type="ARBA" id="ARBA00014657"/>
    </source>
</evidence>
<keyword evidence="7" id="KW-0276">Fatty acid metabolism</keyword>
<keyword evidence="10 14" id="KW-0012">Acyltransferase</keyword>
<evidence type="ECO:0000256" key="10">
    <source>
        <dbReference type="ARBA" id="ARBA00023315"/>
    </source>
</evidence>
<protein>
    <recommendedName>
        <fullName evidence="4 14">3-oxoacyl-[acyl-carrier-protein] synthase 2</fullName>
        <ecNumber evidence="3 14">2.3.1.179</ecNumber>
    </recommendedName>
</protein>
<dbReference type="PROSITE" id="PS52004">
    <property type="entry name" value="KS3_2"/>
    <property type="match status" value="1"/>
</dbReference>
<dbReference type="PANTHER" id="PTHR11712">
    <property type="entry name" value="POLYKETIDE SYNTHASE-RELATED"/>
    <property type="match status" value="1"/>
</dbReference>
<evidence type="ECO:0000313" key="19">
    <source>
        <dbReference type="Proteomes" id="UP000308230"/>
    </source>
</evidence>
<dbReference type="InterPro" id="IPR016039">
    <property type="entry name" value="Thiolase-like"/>
</dbReference>
<comment type="caution">
    <text evidence="18">The sequence shown here is derived from an EMBL/GenBank/DDBJ whole genome shotgun (WGS) entry which is preliminary data.</text>
</comment>
<dbReference type="GO" id="GO:0005829">
    <property type="term" value="C:cytosol"/>
    <property type="evidence" value="ECO:0007669"/>
    <property type="project" value="TreeGrafter"/>
</dbReference>
<evidence type="ECO:0000256" key="16">
    <source>
        <dbReference type="RuleBase" id="RU003694"/>
    </source>
</evidence>
<reference evidence="18 19" key="1">
    <citation type="submission" date="2019-04" db="EMBL/GenBank/DDBJ databases">
        <title>Bacillus caeni sp. nov., a bacterium isolated from mangrove sediment.</title>
        <authorList>
            <person name="Huang H."/>
            <person name="Mo K."/>
            <person name="Hu Y."/>
        </authorList>
    </citation>
    <scope>NUCLEOTIDE SEQUENCE [LARGE SCALE GENOMIC DNA]</scope>
    <source>
        <strain evidence="18 19">HB172195</strain>
    </source>
</reference>
<evidence type="ECO:0000256" key="1">
    <source>
        <dbReference type="ARBA" id="ARBA00005194"/>
    </source>
</evidence>
<sequence>MQERRVVITGLGAVTPLGNNVQDTWQNILNGESGIGPLTRVDPDMFTVSVAAEANQFDPSEFIDRKEVRKMDRFTQFAVAGAQMAVADAKLEITDENADRVGVWIGSGIGGMGTYEEQFRKFLDKGARRVSPFFVPMMIPDMASGQVSIMLGAKGINSCTVTACASGTNSIGDAFKVIQRGDADVMITGGSEAPITNMAVAGFNSMTALSGNPDPATASRPFDANRDGFVMGEGAGILVIESLESAKKRGAKIYAEIVGYGSTGDAYHITQPAPEGEGGARAMKMAVEDAGLSPEDIGYVNAHGTSTPYNDKFETAAVKAVFGEHAYKLAMSSTKSMTGHLLGAAGAVESIFCTLVLSQGILPPTTNYQTPDPDCDLDYVPNEAREAKVNAVLNNSLGFGGHNASLVFKRYED</sequence>
<evidence type="ECO:0000256" key="13">
    <source>
        <dbReference type="ARBA" id="ARBA00047659"/>
    </source>
</evidence>
<evidence type="ECO:0000256" key="6">
    <source>
        <dbReference type="ARBA" id="ARBA00022679"/>
    </source>
</evidence>
<keyword evidence="9 14" id="KW-0275">Fatty acid biosynthesis</keyword>
<dbReference type="Pfam" id="PF02801">
    <property type="entry name" value="Ketoacyl-synt_C"/>
    <property type="match status" value="1"/>
</dbReference>
<dbReference type="UniPathway" id="UPA00094"/>
<evidence type="ECO:0000256" key="9">
    <source>
        <dbReference type="ARBA" id="ARBA00023160"/>
    </source>
</evidence>
<organism evidence="18 19">
    <name type="scientific">Exobacillus caeni</name>
    <dbReference type="NCBI Taxonomy" id="2574798"/>
    <lineage>
        <taxon>Bacteria</taxon>
        <taxon>Bacillati</taxon>
        <taxon>Bacillota</taxon>
        <taxon>Bacilli</taxon>
        <taxon>Bacillales</taxon>
        <taxon>Guptibacillaceae</taxon>
        <taxon>Exobacillus</taxon>
    </lineage>
</organism>
<keyword evidence="5 14" id="KW-0444">Lipid biosynthesis</keyword>
<feature type="domain" description="Ketosynthase family 3 (KS3)" evidence="17">
    <location>
        <begin position="3"/>
        <end position="410"/>
    </location>
</feature>
<gene>
    <name evidence="18" type="primary">fabF</name>
    <name evidence="18" type="ORF">FCL54_08325</name>
</gene>
<dbReference type="InterPro" id="IPR000794">
    <property type="entry name" value="Beta-ketoacyl_synthase"/>
</dbReference>
<dbReference type="InterPro" id="IPR020841">
    <property type="entry name" value="PKS_Beta-ketoAc_synthase_dom"/>
</dbReference>
<dbReference type="GO" id="GO:0006633">
    <property type="term" value="P:fatty acid biosynthetic process"/>
    <property type="evidence" value="ECO:0007669"/>
    <property type="project" value="UniProtKB-UniRule"/>
</dbReference>
<evidence type="ECO:0000256" key="14">
    <source>
        <dbReference type="PIRNR" id="PIRNR000447"/>
    </source>
</evidence>